<sequence length="89" mass="9693">MNAEKKPSAFGSAPGTKPVAPSKPHPFTPQLARKAAAAPPTLPKDADVTAFATRLPPEMQRMVKLACVERGIRIQDAVYEALWNWLNRA</sequence>
<dbReference type="EMBL" id="AF015088">
    <property type="protein sequence ID" value="AAC45809.1"/>
    <property type="molecule type" value="Genomic_DNA"/>
</dbReference>
<evidence type="ECO:0000256" key="1">
    <source>
        <dbReference type="SAM" id="MobiDB-lite"/>
    </source>
</evidence>
<dbReference type="AlphaFoldDB" id="O30687"/>
<dbReference type="InterPro" id="IPR013321">
    <property type="entry name" value="Arc_rbn_hlx_hlx"/>
</dbReference>
<reference evidence="2" key="1">
    <citation type="journal article" date="1997" name="Microbiology">
        <title>Structural analysis of the 6 kb cryptic plasmid pFAJ2600 from Rhodococcus erythropolis NI86/21 and construction of Escherichia coli-Rhodococcus shuttle vectors.</title>
        <authorList>
            <person name="De Mot R."/>
            <person name="Nagy I."/>
            <person name="De Schrijver A."/>
            <person name="Pattanapipitpaisal P."/>
            <person name="Schoofs G."/>
            <person name="Vanderleyden J."/>
        </authorList>
    </citation>
    <scope>NUCLEOTIDE SEQUENCE</scope>
    <source>
        <strain evidence="2">NI86/21</strain>
        <plasmid evidence="2">pFAJ2600</plasmid>
    </source>
</reference>
<dbReference type="InterPro" id="IPR010985">
    <property type="entry name" value="Ribbon_hlx_hlx"/>
</dbReference>
<protein>
    <submittedName>
        <fullName evidence="2">Uncharacterized protein</fullName>
    </submittedName>
</protein>
<dbReference type="SUPFAM" id="SSF47598">
    <property type="entry name" value="Ribbon-helix-helix"/>
    <property type="match status" value="1"/>
</dbReference>
<proteinExistence type="predicted"/>
<organism evidence="2">
    <name type="scientific">Rhodococcus erythropolis</name>
    <name type="common">Arthrobacter picolinophilus</name>
    <dbReference type="NCBI Taxonomy" id="1833"/>
    <lineage>
        <taxon>Bacteria</taxon>
        <taxon>Bacillati</taxon>
        <taxon>Actinomycetota</taxon>
        <taxon>Actinomycetes</taxon>
        <taxon>Mycobacteriales</taxon>
        <taxon>Nocardiaceae</taxon>
        <taxon>Rhodococcus</taxon>
        <taxon>Rhodococcus erythropolis group</taxon>
    </lineage>
</organism>
<dbReference type="RefSeq" id="WP_011024534.1">
    <property type="nucleotide sequence ID" value="NC_003846.1"/>
</dbReference>
<accession>O30687</accession>
<geneLocation type="plasmid" evidence="2">
    <name>pFAJ2600</name>
</geneLocation>
<evidence type="ECO:0000313" key="2">
    <source>
        <dbReference type="EMBL" id="AAC45809.1"/>
    </source>
</evidence>
<feature type="region of interest" description="Disordered" evidence="1">
    <location>
        <begin position="1"/>
        <end position="45"/>
    </location>
</feature>
<keyword evidence="2" id="KW-0614">Plasmid</keyword>
<dbReference type="GO" id="GO:0006355">
    <property type="term" value="P:regulation of DNA-templated transcription"/>
    <property type="evidence" value="ECO:0007669"/>
    <property type="project" value="InterPro"/>
</dbReference>
<name>O30687_RHOER</name>
<dbReference type="Gene3D" id="1.10.1220.10">
    <property type="entry name" value="Met repressor-like"/>
    <property type="match status" value="1"/>
</dbReference>